<feature type="region of interest" description="Disordered" evidence="5">
    <location>
        <begin position="84"/>
        <end position="103"/>
    </location>
</feature>
<reference evidence="7 8" key="1">
    <citation type="submission" date="2021-01" db="EMBL/GenBank/DDBJ databases">
        <title>Actinoplanes sp. nov. LDG1-06 isolated from lichen.</title>
        <authorList>
            <person name="Saeng-In P."/>
            <person name="Phongsopitanun W."/>
            <person name="Kanchanasin P."/>
            <person name="Yuki M."/>
            <person name="Kudo T."/>
            <person name="Ohkuma M."/>
            <person name="Tanasupawat S."/>
        </authorList>
    </citation>
    <scope>NUCLEOTIDE SEQUENCE [LARGE SCALE GENOMIC DNA]</scope>
    <source>
        <strain evidence="7 8">LDG1-06</strain>
    </source>
</reference>
<keyword evidence="4" id="KW-0804">Transcription</keyword>
<evidence type="ECO:0000256" key="1">
    <source>
        <dbReference type="ARBA" id="ARBA00010641"/>
    </source>
</evidence>
<dbReference type="PANTHER" id="PTHR43133">
    <property type="entry name" value="RNA POLYMERASE ECF-TYPE SIGMA FACTO"/>
    <property type="match status" value="1"/>
</dbReference>
<proteinExistence type="inferred from homology"/>
<dbReference type="PANTHER" id="PTHR43133:SF57">
    <property type="entry name" value="RNA POLYMERASE SIGMA-70 FACTOR"/>
    <property type="match status" value="1"/>
</dbReference>
<keyword evidence="2" id="KW-0805">Transcription regulation</keyword>
<protein>
    <submittedName>
        <fullName evidence="7">Sigma-70 family RNA polymerase sigma factor</fullName>
    </submittedName>
</protein>
<keyword evidence="8" id="KW-1185">Reference proteome</keyword>
<dbReference type="InterPro" id="IPR014284">
    <property type="entry name" value="RNA_pol_sigma-70_dom"/>
</dbReference>
<dbReference type="SUPFAM" id="SSF88946">
    <property type="entry name" value="Sigma2 domain of RNA polymerase sigma factors"/>
    <property type="match status" value="1"/>
</dbReference>
<accession>A0ABS2AMH6</accession>
<dbReference type="InterPro" id="IPR013325">
    <property type="entry name" value="RNA_pol_sigma_r2"/>
</dbReference>
<dbReference type="Gene3D" id="1.10.10.10">
    <property type="entry name" value="Winged helix-like DNA-binding domain superfamily/Winged helix DNA-binding domain"/>
    <property type="match status" value="1"/>
</dbReference>
<feature type="domain" description="RNA polymerase sigma-70 region 4" evidence="6">
    <location>
        <begin position="118"/>
        <end position="166"/>
    </location>
</feature>
<dbReference type="NCBIfam" id="TIGR02937">
    <property type="entry name" value="sigma70-ECF"/>
    <property type="match status" value="1"/>
</dbReference>
<evidence type="ECO:0000256" key="4">
    <source>
        <dbReference type="ARBA" id="ARBA00023163"/>
    </source>
</evidence>
<dbReference type="InterPro" id="IPR036388">
    <property type="entry name" value="WH-like_DNA-bd_sf"/>
</dbReference>
<dbReference type="InterPro" id="IPR007630">
    <property type="entry name" value="RNA_pol_sigma70_r4"/>
</dbReference>
<name>A0ABS2AMH6_9ACTN</name>
<dbReference type="InterPro" id="IPR013324">
    <property type="entry name" value="RNA_pol_sigma_r3/r4-like"/>
</dbReference>
<gene>
    <name evidence="7" type="ORF">JIG36_34310</name>
</gene>
<evidence type="ECO:0000256" key="5">
    <source>
        <dbReference type="SAM" id="MobiDB-lite"/>
    </source>
</evidence>
<evidence type="ECO:0000313" key="7">
    <source>
        <dbReference type="EMBL" id="MBM2620588.1"/>
    </source>
</evidence>
<keyword evidence="3" id="KW-0731">Sigma factor</keyword>
<comment type="similarity">
    <text evidence="1">Belongs to the sigma-70 factor family. ECF subfamily.</text>
</comment>
<organism evidence="7 8">
    <name type="scientific">Paractinoplanes ovalisporus</name>
    <dbReference type="NCBI Taxonomy" id="2810368"/>
    <lineage>
        <taxon>Bacteria</taxon>
        <taxon>Bacillati</taxon>
        <taxon>Actinomycetota</taxon>
        <taxon>Actinomycetes</taxon>
        <taxon>Micromonosporales</taxon>
        <taxon>Micromonosporaceae</taxon>
        <taxon>Paractinoplanes</taxon>
    </lineage>
</organism>
<evidence type="ECO:0000259" key="6">
    <source>
        <dbReference type="Pfam" id="PF04545"/>
    </source>
</evidence>
<evidence type="ECO:0000256" key="2">
    <source>
        <dbReference type="ARBA" id="ARBA00023015"/>
    </source>
</evidence>
<sequence>MNAGHRDDEKRRQLKGLIHRYHTRMVRWIAFKTGDREVAEELAQEVWEQVWKGIRVIVDQKDPWPELRQISYDRARTRVQMQIRRSRKVPPAESAYGDGPADEDSINSADVRLDLCAALSELTPRQQQALYLRYTQDLNTADVGREMNMTRQGAAALLGKAREALRLSRRLRGWNDDEQVSS</sequence>
<dbReference type="Pfam" id="PF04545">
    <property type="entry name" value="Sigma70_r4"/>
    <property type="match status" value="1"/>
</dbReference>
<dbReference type="Gene3D" id="1.10.1740.10">
    <property type="match status" value="1"/>
</dbReference>
<dbReference type="InterPro" id="IPR039425">
    <property type="entry name" value="RNA_pol_sigma-70-like"/>
</dbReference>
<dbReference type="RefSeq" id="WP_203380570.1">
    <property type="nucleotide sequence ID" value="NZ_JAENHP010000015.1"/>
</dbReference>
<evidence type="ECO:0000313" key="8">
    <source>
        <dbReference type="Proteomes" id="UP000632138"/>
    </source>
</evidence>
<dbReference type="SUPFAM" id="SSF88659">
    <property type="entry name" value="Sigma3 and sigma4 domains of RNA polymerase sigma factors"/>
    <property type="match status" value="1"/>
</dbReference>
<evidence type="ECO:0000256" key="3">
    <source>
        <dbReference type="ARBA" id="ARBA00023082"/>
    </source>
</evidence>
<comment type="caution">
    <text evidence="7">The sequence shown here is derived from an EMBL/GenBank/DDBJ whole genome shotgun (WGS) entry which is preliminary data.</text>
</comment>
<dbReference type="Proteomes" id="UP000632138">
    <property type="component" value="Unassembled WGS sequence"/>
</dbReference>
<dbReference type="EMBL" id="JAENHP010000015">
    <property type="protein sequence ID" value="MBM2620588.1"/>
    <property type="molecule type" value="Genomic_DNA"/>
</dbReference>